<feature type="region of interest" description="Disordered" evidence="1">
    <location>
        <begin position="1"/>
        <end position="37"/>
    </location>
</feature>
<sequence length="446" mass="50779">CPIKDDAKPNDHPRGGLDDCNAQKRSENTADIESNDERRVRSALSKLDPHILLQQLDSPYPPKWQTVLTDWVSVTIPLPIFREWNGKVKDWDHLHYEYDVSTERLIIKCMPSDIHASIPSNFIEQVVEETRNLSYSAKKALRTGSNTHFNGFNYPNMNKGTKKEADAYFKVQSRKHPAVVVESGWAEPERDLLEDARLWLLGTSPPVARVILVNYVEGKILHDNRSEDEKMERKLMNAEVEELLADGTSLYCDKEEPADGEEKTVSNETDAQDVLINKLLSANSENNLMKPLLGPIESRLSVFRRVRDGDNPENIICKTVATDEGNAVQQIYREFDVDIYPSEPTEWFSIPWGELVAPPPTSFTQRDLRTKFSLNLQEFHNMVKEAIEDQINTNAHSRAIVILERHEAIPRYPSHSEIKKRTGSRMLDGQAADGPYAPSPPKKKKT</sequence>
<feature type="non-terminal residue" evidence="2">
    <location>
        <position position="1"/>
    </location>
</feature>
<accession>A0A232LUD3</accession>
<proteinExistence type="predicted"/>
<dbReference type="AlphaFoldDB" id="A0A232LUD3"/>
<keyword evidence="3" id="KW-1185">Reference proteome</keyword>
<organism evidence="2 3">
    <name type="scientific">Elaphomyces granulatus</name>
    <dbReference type="NCBI Taxonomy" id="519963"/>
    <lineage>
        <taxon>Eukaryota</taxon>
        <taxon>Fungi</taxon>
        <taxon>Dikarya</taxon>
        <taxon>Ascomycota</taxon>
        <taxon>Pezizomycotina</taxon>
        <taxon>Eurotiomycetes</taxon>
        <taxon>Eurotiomycetidae</taxon>
        <taxon>Eurotiales</taxon>
        <taxon>Elaphomycetaceae</taxon>
        <taxon>Elaphomyces</taxon>
    </lineage>
</organism>
<feature type="region of interest" description="Disordered" evidence="1">
    <location>
        <begin position="412"/>
        <end position="446"/>
    </location>
</feature>
<feature type="compositionally biased region" description="Basic and acidic residues" evidence="1">
    <location>
        <begin position="1"/>
        <end position="28"/>
    </location>
</feature>
<evidence type="ECO:0000256" key="1">
    <source>
        <dbReference type="SAM" id="MobiDB-lite"/>
    </source>
</evidence>
<protein>
    <submittedName>
        <fullName evidence="2">Uncharacterized protein</fullName>
    </submittedName>
</protein>
<evidence type="ECO:0000313" key="2">
    <source>
        <dbReference type="EMBL" id="OXV07732.1"/>
    </source>
</evidence>
<gene>
    <name evidence="2" type="ORF">Egran_04504</name>
</gene>
<dbReference type="Proteomes" id="UP000243515">
    <property type="component" value="Unassembled WGS sequence"/>
</dbReference>
<dbReference type="OrthoDB" id="4368470at2759"/>
<comment type="caution">
    <text evidence="2">The sequence shown here is derived from an EMBL/GenBank/DDBJ whole genome shotgun (WGS) entry which is preliminary data.</text>
</comment>
<dbReference type="EMBL" id="NPHW01004600">
    <property type="protein sequence ID" value="OXV07732.1"/>
    <property type="molecule type" value="Genomic_DNA"/>
</dbReference>
<evidence type="ECO:0000313" key="3">
    <source>
        <dbReference type="Proteomes" id="UP000243515"/>
    </source>
</evidence>
<name>A0A232LUD3_9EURO</name>
<reference evidence="2 3" key="1">
    <citation type="journal article" date="2015" name="Environ. Microbiol.">
        <title>Metagenome sequence of Elaphomyces granulatus from sporocarp tissue reveals Ascomycota ectomycorrhizal fingerprints of genome expansion and a Proteobacteria-rich microbiome.</title>
        <authorList>
            <person name="Quandt C.A."/>
            <person name="Kohler A."/>
            <person name="Hesse C.N."/>
            <person name="Sharpton T.J."/>
            <person name="Martin F."/>
            <person name="Spatafora J.W."/>
        </authorList>
    </citation>
    <scope>NUCLEOTIDE SEQUENCE [LARGE SCALE GENOMIC DNA]</scope>
    <source>
        <strain evidence="2 3">OSC145934</strain>
    </source>
</reference>